<feature type="transmembrane region" description="Helical" evidence="1">
    <location>
        <begin position="210"/>
        <end position="228"/>
    </location>
</feature>
<dbReference type="EMBL" id="JAFIMR010000021">
    <property type="protein sequence ID" value="KAI1865718.1"/>
    <property type="molecule type" value="Genomic_DNA"/>
</dbReference>
<keyword evidence="1" id="KW-0472">Membrane</keyword>
<evidence type="ECO:0000313" key="2">
    <source>
        <dbReference type="EMBL" id="KAI1865718.1"/>
    </source>
</evidence>
<dbReference type="AlphaFoldDB" id="A0A9Q0AKJ5"/>
<keyword evidence="1" id="KW-1133">Transmembrane helix</keyword>
<evidence type="ECO:0000256" key="1">
    <source>
        <dbReference type="SAM" id="Phobius"/>
    </source>
</evidence>
<dbReference type="Pfam" id="PF17784">
    <property type="entry name" value="Sulfotransfer_4"/>
    <property type="match status" value="1"/>
</dbReference>
<sequence>MALEKLLNGPVMHGGTHLLYREEAFAKNWVEICQGRLDGDKERTLKLLRENMKGFVGCTDVPPVVVIPELLELYPEAKVILVTRDPVKWWKSFGNILAHADKWFLFYLTAISPTLRWWPPYVRVWKRNADRLLGTEQTAPGTYGPQLIEAHNKMVIDLVPKEKLLIMRLEDGWEPICKFLNKPIPDEPFPRVNDAANADKVAAMVSLKLLGMWLGLLSATGGAIYMGFQVCKKWL</sequence>
<proteinExistence type="predicted"/>
<dbReference type="Gene3D" id="3.40.50.300">
    <property type="entry name" value="P-loop containing nucleotide triphosphate hydrolases"/>
    <property type="match status" value="1"/>
</dbReference>
<evidence type="ECO:0008006" key="4">
    <source>
        <dbReference type="Google" id="ProtNLM"/>
    </source>
</evidence>
<dbReference type="Proteomes" id="UP000829685">
    <property type="component" value="Unassembled WGS sequence"/>
</dbReference>
<dbReference type="PANTHER" id="PTHR36978">
    <property type="entry name" value="P-LOOP CONTAINING NUCLEOTIDE TRIPHOSPHATE HYDROLASE"/>
    <property type="match status" value="1"/>
</dbReference>
<dbReference type="PANTHER" id="PTHR36978:SF3">
    <property type="entry name" value="P-LOOP CONTAINING NUCLEOSIDE TRIPHOSPHATE HYDROLASE PROTEIN"/>
    <property type="match status" value="1"/>
</dbReference>
<dbReference type="InterPro" id="IPR040632">
    <property type="entry name" value="Sulfotransfer_4"/>
</dbReference>
<comment type="caution">
    <text evidence="2">The sequence shown here is derived from an EMBL/GenBank/DDBJ whole genome shotgun (WGS) entry which is preliminary data.</text>
</comment>
<organism evidence="2 3">
    <name type="scientific">Neoarthrinium moseri</name>
    <dbReference type="NCBI Taxonomy" id="1658444"/>
    <lineage>
        <taxon>Eukaryota</taxon>
        <taxon>Fungi</taxon>
        <taxon>Dikarya</taxon>
        <taxon>Ascomycota</taxon>
        <taxon>Pezizomycotina</taxon>
        <taxon>Sordariomycetes</taxon>
        <taxon>Xylariomycetidae</taxon>
        <taxon>Amphisphaeriales</taxon>
        <taxon>Apiosporaceae</taxon>
        <taxon>Neoarthrinium</taxon>
    </lineage>
</organism>
<keyword evidence="1" id="KW-0812">Transmembrane</keyword>
<keyword evidence="3" id="KW-1185">Reference proteome</keyword>
<dbReference type="SUPFAM" id="SSF52540">
    <property type="entry name" value="P-loop containing nucleoside triphosphate hydrolases"/>
    <property type="match status" value="1"/>
</dbReference>
<dbReference type="InterPro" id="IPR027417">
    <property type="entry name" value="P-loop_NTPase"/>
</dbReference>
<name>A0A9Q0AKJ5_9PEZI</name>
<gene>
    <name evidence="2" type="ORF">JX265_008041</name>
</gene>
<accession>A0A9Q0AKJ5</accession>
<evidence type="ECO:0000313" key="3">
    <source>
        <dbReference type="Proteomes" id="UP000829685"/>
    </source>
</evidence>
<reference evidence="2" key="1">
    <citation type="submission" date="2021-03" db="EMBL/GenBank/DDBJ databases">
        <title>Revisited historic fungal species revealed as producer of novel bioactive compounds through whole genome sequencing and comparative genomics.</title>
        <authorList>
            <person name="Vignolle G.A."/>
            <person name="Hochenegger N."/>
            <person name="Mach R.L."/>
            <person name="Mach-Aigner A.R."/>
            <person name="Javad Rahimi M."/>
            <person name="Salim K.A."/>
            <person name="Chan C.M."/>
            <person name="Lim L.B.L."/>
            <person name="Cai F."/>
            <person name="Druzhinina I.S."/>
            <person name="U'Ren J.M."/>
            <person name="Derntl C."/>
        </authorList>
    </citation>
    <scope>NUCLEOTIDE SEQUENCE</scope>
    <source>
        <strain evidence="2">TUCIM 5799</strain>
    </source>
</reference>
<protein>
    <recommendedName>
        <fullName evidence="4">NAD dependent epimerase/dehydratase</fullName>
    </recommendedName>
</protein>